<dbReference type="Proteomes" id="UP000655751">
    <property type="component" value="Unassembled WGS sequence"/>
</dbReference>
<dbReference type="Gene3D" id="3.40.50.12780">
    <property type="entry name" value="N-terminal domain of ligase-like"/>
    <property type="match status" value="1"/>
</dbReference>
<dbReference type="PANTHER" id="PTHR43201:SF5">
    <property type="entry name" value="MEDIUM-CHAIN ACYL-COA LIGASE ACSF2, MITOCHONDRIAL"/>
    <property type="match status" value="1"/>
</dbReference>
<gene>
    <name evidence="5" type="ORF">IT779_19325</name>
</gene>
<dbReference type="Pfam" id="PF13193">
    <property type="entry name" value="AMP-binding_C"/>
    <property type="match status" value="1"/>
</dbReference>
<sequence>MLGPGGPFETENTVIDGIAVRSFVRGPATMLDAFRLTALHGDATHLVLGEDRRSFTEIRRSALSVAARLRADFDVAEGDRVAIAMRNLPEFVIAFWSAAVLGAVVVPLNAWWAGPELRYGLDTCGAKVVFADGPRVARLTSEHGEVGATIVAVEPASTDPPGVVRFDDLCHGDELAETEWAAVGPDQPALFSFTSGTTGRPKGAVATHRNMMANLMNMGFATLRESLLSGRTAPPPGQAASISAAPLFHIGGIAAIVGGAMSGMKIVMLTKWNVDEAVEAAIRERITSFGGVPMMAREILEHPKITELLGQVRGFPMGGAAVPPELPRRAAEVFGGSLQLLNGYGATETTSAVVTNVGVEYDGRVDSVGRINLTAELTVLDADGSAVGPNEIGELCFRSPQVVRGYWEDPAATSAAFVDGWFRTGDLGYIDPDGFVYVVDRLKDVVIRGGENIYCAEVEAVLFEHPALVEAAVIGLPDETMGERVCAVVVPRADTVPDLADLRAFAADRLAVFKCPEAMYIARDVPRTATGKIAKKALRTIVSEDLSSVVTGY</sequence>
<evidence type="ECO:0000256" key="1">
    <source>
        <dbReference type="ARBA" id="ARBA00006432"/>
    </source>
</evidence>
<dbReference type="AlphaFoldDB" id="A0A931N598"/>
<reference evidence="5" key="1">
    <citation type="submission" date="2020-11" db="EMBL/GenBank/DDBJ databases">
        <title>Nocardia NEAU-351.nov., a novel actinomycete isolated from the cow dung.</title>
        <authorList>
            <person name="Zhang X."/>
        </authorList>
    </citation>
    <scope>NUCLEOTIDE SEQUENCE</scope>
    <source>
        <strain evidence="5">NEAU-351</strain>
    </source>
</reference>
<feature type="domain" description="AMP-dependent synthetase/ligase" evidence="3">
    <location>
        <begin position="40"/>
        <end position="407"/>
    </location>
</feature>
<keyword evidence="6" id="KW-1185">Reference proteome</keyword>
<dbReference type="InterPro" id="IPR000873">
    <property type="entry name" value="AMP-dep_synth/lig_dom"/>
</dbReference>
<accession>A0A931N598</accession>
<comment type="caution">
    <text evidence="5">The sequence shown here is derived from an EMBL/GenBank/DDBJ whole genome shotgun (WGS) entry which is preliminary data.</text>
</comment>
<dbReference type="PROSITE" id="PS00455">
    <property type="entry name" value="AMP_BINDING"/>
    <property type="match status" value="1"/>
</dbReference>
<evidence type="ECO:0000256" key="2">
    <source>
        <dbReference type="ARBA" id="ARBA00022598"/>
    </source>
</evidence>
<dbReference type="GO" id="GO:0006631">
    <property type="term" value="P:fatty acid metabolic process"/>
    <property type="evidence" value="ECO:0007669"/>
    <property type="project" value="TreeGrafter"/>
</dbReference>
<dbReference type="InterPro" id="IPR020845">
    <property type="entry name" value="AMP-binding_CS"/>
</dbReference>
<proteinExistence type="inferred from homology"/>
<dbReference type="PANTHER" id="PTHR43201">
    <property type="entry name" value="ACYL-COA SYNTHETASE"/>
    <property type="match status" value="1"/>
</dbReference>
<evidence type="ECO:0000259" key="3">
    <source>
        <dbReference type="Pfam" id="PF00501"/>
    </source>
</evidence>
<evidence type="ECO:0000313" key="5">
    <source>
        <dbReference type="EMBL" id="MBH0778433.1"/>
    </source>
</evidence>
<dbReference type="InterPro" id="IPR045851">
    <property type="entry name" value="AMP-bd_C_sf"/>
</dbReference>
<evidence type="ECO:0000259" key="4">
    <source>
        <dbReference type="Pfam" id="PF13193"/>
    </source>
</evidence>
<dbReference type="InterPro" id="IPR025110">
    <property type="entry name" value="AMP-bd_C"/>
</dbReference>
<protein>
    <submittedName>
        <fullName evidence="5">Acyl--CoA ligase</fullName>
    </submittedName>
</protein>
<dbReference type="GO" id="GO:0031956">
    <property type="term" value="F:medium-chain fatty acid-CoA ligase activity"/>
    <property type="evidence" value="ECO:0007669"/>
    <property type="project" value="TreeGrafter"/>
</dbReference>
<dbReference type="FunFam" id="3.30.300.30:FF:000008">
    <property type="entry name" value="2,3-dihydroxybenzoate-AMP ligase"/>
    <property type="match status" value="1"/>
</dbReference>
<dbReference type="Gene3D" id="3.30.300.30">
    <property type="match status" value="1"/>
</dbReference>
<comment type="similarity">
    <text evidence="1">Belongs to the ATP-dependent AMP-binding enzyme family.</text>
</comment>
<evidence type="ECO:0000313" key="6">
    <source>
        <dbReference type="Proteomes" id="UP000655751"/>
    </source>
</evidence>
<dbReference type="SUPFAM" id="SSF56801">
    <property type="entry name" value="Acetyl-CoA synthetase-like"/>
    <property type="match status" value="1"/>
</dbReference>
<organism evidence="5 6">
    <name type="scientific">Nocardia bovistercoris</name>
    <dbReference type="NCBI Taxonomy" id="2785916"/>
    <lineage>
        <taxon>Bacteria</taxon>
        <taxon>Bacillati</taxon>
        <taxon>Actinomycetota</taxon>
        <taxon>Actinomycetes</taxon>
        <taxon>Mycobacteriales</taxon>
        <taxon>Nocardiaceae</taxon>
        <taxon>Nocardia</taxon>
    </lineage>
</organism>
<dbReference type="Pfam" id="PF00501">
    <property type="entry name" value="AMP-binding"/>
    <property type="match status" value="1"/>
</dbReference>
<keyword evidence="2 5" id="KW-0436">Ligase</keyword>
<name>A0A931N598_9NOCA</name>
<feature type="domain" description="AMP-binding enzyme C-terminal" evidence="4">
    <location>
        <begin position="457"/>
        <end position="532"/>
    </location>
</feature>
<dbReference type="InterPro" id="IPR042099">
    <property type="entry name" value="ANL_N_sf"/>
</dbReference>
<dbReference type="EMBL" id="JADMLG010000007">
    <property type="protein sequence ID" value="MBH0778433.1"/>
    <property type="molecule type" value="Genomic_DNA"/>
</dbReference>